<sequence>MHQATFFSLFMSASYFRPPFPRGALFPILPTLLIQVRGVPLGVLLLHLTDLAMDYFRGVDQDAFAATFSEMRGYAPISDRKGSVVCPKPRRLDPLYSNFLMHHLSHHHEVPESRQGSSQLDLFLTEEDFEYEQQPIFAAAYLNGSPPSRSGNPLVQDPQFRDESINPIMTLPTNFSPSHLASTSSSALKGCARMKFGFKPATVRVEGFDCLNRDGQNSIPSLA</sequence>
<organism evidence="1 2">
    <name type="scientific">Trapa natans</name>
    <name type="common">Water chestnut</name>
    <dbReference type="NCBI Taxonomy" id="22666"/>
    <lineage>
        <taxon>Eukaryota</taxon>
        <taxon>Viridiplantae</taxon>
        <taxon>Streptophyta</taxon>
        <taxon>Embryophyta</taxon>
        <taxon>Tracheophyta</taxon>
        <taxon>Spermatophyta</taxon>
        <taxon>Magnoliopsida</taxon>
        <taxon>eudicotyledons</taxon>
        <taxon>Gunneridae</taxon>
        <taxon>Pentapetalae</taxon>
        <taxon>rosids</taxon>
        <taxon>malvids</taxon>
        <taxon>Myrtales</taxon>
        <taxon>Lythraceae</taxon>
        <taxon>Trapa</taxon>
    </lineage>
</organism>
<accession>A0AAN7RBX0</accession>
<dbReference type="PANTHER" id="PTHR33384:SF52">
    <property type="entry name" value="DUF3741 DOMAIN-CONTAINING PROTEIN"/>
    <property type="match status" value="1"/>
</dbReference>
<dbReference type="AlphaFoldDB" id="A0AAN7RBX0"/>
<keyword evidence="2" id="KW-1185">Reference proteome</keyword>
<dbReference type="Proteomes" id="UP001346149">
    <property type="component" value="Unassembled WGS sequence"/>
</dbReference>
<reference evidence="1 2" key="1">
    <citation type="journal article" date="2023" name="Hortic Res">
        <title>Pangenome of water caltrop reveals structural variations and asymmetric subgenome divergence after allopolyploidization.</title>
        <authorList>
            <person name="Zhang X."/>
            <person name="Chen Y."/>
            <person name="Wang L."/>
            <person name="Yuan Y."/>
            <person name="Fang M."/>
            <person name="Shi L."/>
            <person name="Lu R."/>
            <person name="Comes H.P."/>
            <person name="Ma Y."/>
            <person name="Chen Y."/>
            <person name="Huang G."/>
            <person name="Zhou Y."/>
            <person name="Zheng Z."/>
            <person name="Qiu Y."/>
        </authorList>
    </citation>
    <scope>NUCLEOTIDE SEQUENCE [LARGE SCALE GENOMIC DNA]</scope>
    <source>
        <strain evidence="1">F231</strain>
    </source>
</reference>
<dbReference type="EMBL" id="JAXQNO010000004">
    <property type="protein sequence ID" value="KAK4799549.1"/>
    <property type="molecule type" value="Genomic_DNA"/>
</dbReference>
<protein>
    <submittedName>
        <fullName evidence="1">Uncharacterized protein</fullName>
    </submittedName>
</protein>
<evidence type="ECO:0000313" key="2">
    <source>
        <dbReference type="Proteomes" id="UP001346149"/>
    </source>
</evidence>
<dbReference type="PANTHER" id="PTHR33384">
    <property type="entry name" value="EXPRESSED PROTEIN"/>
    <property type="match status" value="1"/>
</dbReference>
<name>A0AAN7RBX0_TRANT</name>
<proteinExistence type="predicted"/>
<gene>
    <name evidence="1" type="ORF">SAY86_024914</name>
</gene>
<evidence type="ECO:0000313" key="1">
    <source>
        <dbReference type="EMBL" id="KAK4799549.1"/>
    </source>
</evidence>
<comment type="caution">
    <text evidence="1">The sequence shown here is derived from an EMBL/GenBank/DDBJ whole genome shotgun (WGS) entry which is preliminary data.</text>
</comment>